<reference evidence="3 4" key="1">
    <citation type="submission" date="2019-08" db="EMBL/GenBank/DDBJ databases">
        <authorList>
            <person name="Guy L."/>
        </authorList>
    </citation>
    <scope>NUCLEOTIDE SEQUENCE [LARGE SCALE GENOMIC DNA]</scope>
    <source>
        <strain evidence="3 4">SGT-108</strain>
    </source>
</reference>
<keyword evidence="4" id="KW-1185">Reference proteome</keyword>
<dbReference type="InterPro" id="IPR011250">
    <property type="entry name" value="OMP/PagP_B-barrel"/>
</dbReference>
<dbReference type="KEGG" id="asip:AQUSIP_20590"/>
<dbReference type="RefSeq" id="WP_148340038.1">
    <property type="nucleotide sequence ID" value="NZ_LR699119.1"/>
</dbReference>
<dbReference type="AlphaFoldDB" id="A0A5E4PIF8"/>
<keyword evidence="1" id="KW-0732">Signal</keyword>
<dbReference type="SUPFAM" id="SSF56925">
    <property type="entry name" value="OMPA-like"/>
    <property type="match status" value="1"/>
</dbReference>
<protein>
    <recommendedName>
        <fullName evidence="2">Outer membrane protein beta-barrel domain-containing protein</fullName>
    </recommendedName>
</protein>
<evidence type="ECO:0000256" key="1">
    <source>
        <dbReference type="ARBA" id="ARBA00022729"/>
    </source>
</evidence>
<dbReference type="OrthoDB" id="5638159at2"/>
<name>A0A5E4PIF8_9COXI</name>
<proteinExistence type="predicted"/>
<dbReference type="EMBL" id="LR699119">
    <property type="protein sequence ID" value="VVC76734.1"/>
    <property type="molecule type" value="Genomic_DNA"/>
</dbReference>
<dbReference type="InterPro" id="IPR027385">
    <property type="entry name" value="Beta-barrel_OMP"/>
</dbReference>
<dbReference type="Gene3D" id="2.40.160.20">
    <property type="match status" value="1"/>
</dbReference>
<evidence type="ECO:0000313" key="4">
    <source>
        <dbReference type="Proteomes" id="UP000324194"/>
    </source>
</evidence>
<organism evidence="3 4">
    <name type="scientific">Aquicella siphonis</name>
    <dbReference type="NCBI Taxonomy" id="254247"/>
    <lineage>
        <taxon>Bacteria</taxon>
        <taxon>Pseudomonadati</taxon>
        <taxon>Pseudomonadota</taxon>
        <taxon>Gammaproteobacteria</taxon>
        <taxon>Legionellales</taxon>
        <taxon>Coxiellaceae</taxon>
        <taxon>Aquicella</taxon>
    </lineage>
</organism>
<evidence type="ECO:0000259" key="2">
    <source>
        <dbReference type="Pfam" id="PF13505"/>
    </source>
</evidence>
<dbReference type="Pfam" id="PF13505">
    <property type="entry name" value="OMP_b-brl"/>
    <property type="match status" value="1"/>
</dbReference>
<sequence>MRKGIYKQILISAVSCGLALNTYAIGNGFYMGLMMGPATNSGGDQMVQVDNPNALQTTPASPRSTQFGTRVFMGNQFSRFAAIEGGLTFFSQIKYDSKGVDTCSGNSLRVRDVDIVAKGIIPFGNYFDIYGKAGMALSYITTSGGLNPTFDLTANPPQTCGVNTYKNKFSPTVSIGASYNINQSWVADLSYNTVQISTRVSTVSLIALGISYHFTDKYCGQFLCDD</sequence>
<dbReference type="Proteomes" id="UP000324194">
    <property type="component" value="Chromosome 1"/>
</dbReference>
<accession>A0A5E4PIF8</accession>
<gene>
    <name evidence="3" type="ORF">AQUSIP_20590</name>
</gene>
<evidence type="ECO:0000313" key="3">
    <source>
        <dbReference type="EMBL" id="VVC76734.1"/>
    </source>
</evidence>
<feature type="domain" description="Outer membrane protein beta-barrel" evidence="2">
    <location>
        <begin position="13"/>
        <end position="214"/>
    </location>
</feature>